<evidence type="ECO:0000313" key="3">
    <source>
        <dbReference type="EMBL" id="MBP2327330.1"/>
    </source>
</evidence>
<keyword evidence="2" id="KW-0472">Membrane</keyword>
<sequence>MTAPDEPPPGPGLPARRTDPAVPPENAERDRVFGSPLAQAQAADRPLPFVQALRWLREDASRSFQQIANTAHGKLPKSTAHYMAKIAEHPELTRLPARAELVELFVRGCGRPEAEVRAWVAEWQRIKQDMKLAKETTVRLRPVAASPPEPPAPISRDAPEAPDPVPARRPTGRHRQQPEGTWLRRLRDWLSFPALMPAVMAVLAVVMMIAGDGTIAGMRGVDDRSALLLSIIPAALVYSVLSRQIGNAHRIARAKAAAVLADHRPSRT</sequence>
<feature type="region of interest" description="Disordered" evidence="1">
    <location>
        <begin position="1"/>
        <end position="29"/>
    </location>
</feature>
<feature type="region of interest" description="Disordered" evidence="1">
    <location>
        <begin position="142"/>
        <end position="179"/>
    </location>
</feature>
<keyword evidence="2" id="KW-1133">Transmembrane helix</keyword>
<keyword evidence="4" id="KW-1185">Reference proteome</keyword>
<dbReference type="EMBL" id="JAGINW010000001">
    <property type="protein sequence ID" value="MBP2327330.1"/>
    <property type="molecule type" value="Genomic_DNA"/>
</dbReference>
<reference evidence="3 4" key="1">
    <citation type="submission" date="2021-03" db="EMBL/GenBank/DDBJ databases">
        <title>Sequencing the genomes of 1000 actinobacteria strains.</title>
        <authorList>
            <person name="Klenk H.-P."/>
        </authorList>
    </citation>
    <scope>NUCLEOTIDE SEQUENCE [LARGE SCALE GENOMIC DNA]</scope>
    <source>
        <strain evidence="3 4">DSM 46670</strain>
    </source>
</reference>
<feature type="transmembrane region" description="Helical" evidence="2">
    <location>
        <begin position="225"/>
        <end position="241"/>
    </location>
</feature>
<organism evidence="3 4">
    <name type="scientific">Kibdelosporangium banguiense</name>
    <dbReference type="NCBI Taxonomy" id="1365924"/>
    <lineage>
        <taxon>Bacteria</taxon>
        <taxon>Bacillati</taxon>
        <taxon>Actinomycetota</taxon>
        <taxon>Actinomycetes</taxon>
        <taxon>Pseudonocardiales</taxon>
        <taxon>Pseudonocardiaceae</taxon>
        <taxon>Kibdelosporangium</taxon>
    </lineage>
</organism>
<keyword evidence="2" id="KW-0812">Transmembrane</keyword>
<gene>
    <name evidence="3" type="ORF">JOF56_007715</name>
</gene>
<dbReference type="RefSeq" id="WP_209644297.1">
    <property type="nucleotide sequence ID" value="NZ_JAGINW010000001.1"/>
</dbReference>
<dbReference type="Proteomes" id="UP001519332">
    <property type="component" value="Unassembled WGS sequence"/>
</dbReference>
<feature type="transmembrane region" description="Helical" evidence="2">
    <location>
        <begin position="189"/>
        <end position="210"/>
    </location>
</feature>
<comment type="caution">
    <text evidence="3">The sequence shown here is derived from an EMBL/GenBank/DDBJ whole genome shotgun (WGS) entry which is preliminary data.</text>
</comment>
<feature type="compositionally biased region" description="Pro residues" evidence="1">
    <location>
        <begin position="1"/>
        <end position="12"/>
    </location>
</feature>
<accession>A0ABS4TSC9</accession>
<protein>
    <submittedName>
        <fullName evidence="3">Uncharacterized protein</fullName>
    </submittedName>
</protein>
<proteinExistence type="predicted"/>
<name>A0ABS4TSC9_9PSEU</name>
<evidence type="ECO:0000313" key="4">
    <source>
        <dbReference type="Proteomes" id="UP001519332"/>
    </source>
</evidence>
<evidence type="ECO:0000256" key="2">
    <source>
        <dbReference type="SAM" id="Phobius"/>
    </source>
</evidence>
<evidence type="ECO:0000256" key="1">
    <source>
        <dbReference type="SAM" id="MobiDB-lite"/>
    </source>
</evidence>